<name>A0A841C2I5_9ACTN</name>
<dbReference type="PROSITE" id="PS51502">
    <property type="entry name" value="S_R_A_B_BARREL"/>
    <property type="match status" value="1"/>
</dbReference>
<dbReference type="SUPFAM" id="SSF54909">
    <property type="entry name" value="Dimeric alpha+beta barrel"/>
    <property type="match status" value="1"/>
</dbReference>
<evidence type="ECO:0000313" key="3">
    <source>
        <dbReference type="Proteomes" id="UP000587527"/>
    </source>
</evidence>
<dbReference type="InterPro" id="IPR013097">
    <property type="entry name" value="Dabb"/>
</dbReference>
<comment type="caution">
    <text evidence="2">The sequence shown here is derived from an EMBL/GenBank/DDBJ whole genome shotgun (WGS) entry which is preliminary data.</text>
</comment>
<feature type="domain" description="Stress-response A/B barrel" evidence="1">
    <location>
        <begin position="1"/>
        <end position="84"/>
    </location>
</feature>
<dbReference type="InterPro" id="IPR011008">
    <property type="entry name" value="Dimeric_a/b-barrel"/>
</dbReference>
<dbReference type="AlphaFoldDB" id="A0A841C2I5"/>
<dbReference type="SMART" id="SM00886">
    <property type="entry name" value="Dabb"/>
    <property type="match status" value="1"/>
</dbReference>
<accession>A0A841C2I5</accession>
<reference evidence="2 3" key="1">
    <citation type="submission" date="2020-08" db="EMBL/GenBank/DDBJ databases">
        <title>Sequencing the genomes of 1000 actinobacteria strains.</title>
        <authorList>
            <person name="Klenk H.-P."/>
        </authorList>
    </citation>
    <scope>NUCLEOTIDE SEQUENCE [LARGE SCALE GENOMIC DNA]</scope>
    <source>
        <strain evidence="2 3">DSM 45362</strain>
    </source>
</reference>
<dbReference type="Gene3D" id="3.30.70.100">
    <property type="match status" value="1"/>
</dbReference>
<dbReference type="EMBL" id="JACHMN010000003">
    <property type="protein sequence ID" value="MBB5873343.1"/>
    <property type="molecule type" value="Genomic_DNA"/>
</dbReference>
<dbReference type="Proteomes" id="UP000587527">
    <property type="component" value="Unassembled WGS sequence"/>
</dbReference>
<dbReference type="Pfam" id="PF07876">
    <property type="entry name" value="Dabb"/>
    <property type="match status" value="1"/>
</dbReference>
<protein>
    <recommendedName>
        <fullName evidence="1">Stress-response A/B barrel domain-containing protein</fullName>
    </recommendedName>
</protein>
<evidence type="ECO:0000259" key="1">
    <source>
        <dbReference type="PROSITE" id="PS51502"/>
    </source>
</evidence>
<sequence>MTFADVSDAAKAKDLLEGLVGAVPQIRTLDVRLDELKTPVSAHLCLTTTHDDAAGLVGYQEHPAHLEVAVWLKPRLAARTVVDYTS</sequence>
<evidence type="ECO:0000313" key="2">
    <source>
        <dbReference type="EMBL" id="MBB5873343.1"/>
    </source>
</evidence>
<organism evidence="2 3">
    <name type="scientific">Allocatelliglobosispora scoriae</name>
    <dbReference type="NCBI Taxonomy" id="643052"/>
    <lineage>
        <taxon>Bacteria</taxon>
        <taxon>Bacillati</taxon>
        <taxon>Actinomycetota</taxon>
        <taxon>Actinomycetes</taxon>
        <taxon>Micromonosporales</taxon>
        <taxon>Micromonosporaceae</taxon>
        <taxon>Allocatelliglobosispora</taxon>
    </lineage>
</organism>
<keyword evidence="3" id="KW-1185">Reference proteome</keyword>
<gene>
    <name evidence="2" type="ORF">F4553_006777</name>
</gene>
<proteinExistence type="predicted"/>